<protein>
    <submittedName>
        <fullName evidence="1">Uncharacterized protein</fullName>
    </submittedName>
</protein>
<comment type="caution">
    <text evidence="1">The sequence shown here is derived from an EMBL/GenBank/DDBJ whole genome shotgun (WGS) entry which is preliminary data.</text>
</comment>
<sequence length="108" mass="12683">MNVFRYDDIPPLYWNKNNRIGKVRITTEATPLRVEDKNLPGRRQLWVINDAATYIYHSTDPNFTLESGKYVFNVPAEVIVYDLDPNEDLTIYAKTKEYPVTIRVFEVI</sequence>
<dbReference type="PATRIC" id="fig|1379739.3.peg.1417"/>
<evidence type="ECO:0000313" key="1">
    <source>
        <dbReference type="EMBL" id="KIS23052.1"/>
    </source>
</evidence>
<organism evidence="1 2">
    <name type="scientific">Clostridium botulinum B2 450</name>
    <dbReference type="NCBI Taxonomy" id="1379739"/>
    <lineage>
        <taxon>Bacteria</taxon>
        <taxon>Bacillati</taxon>
        <taxon>Bacillota</taxon>
        <taxon>Clostridia</taxon>
        <taxon>Eubacteriales</taxon>
        <taxon>Clostridiaceae</taxon>
        <taxon>Clostridium</taxon>
    </lineage>
</organism>
<dbReference type="AlphaFoldDB" id="A0A0D1BTG5"/>
<gene>
    <name evidence="1" type="ORF">N495_05450</name>
</gene>
<name>A0A0D1BTG5_CLOBO</name>
<proteinExistence type="predicted"/>
<dbReference type="RefSeq" id="WP_003489459.1">
    <property type="nucleotide sequence ID" value="NZ_JXSU01000007.1"/>
</dbReference>
<dbReference type="HOGENOM" id="CLU_2192385_0_0_9"/>
<evidence type="ECO:0000313" key="2">
    <source>
        <dbReference type="Proteomes" id="UP000032250"/>
    </source>
</evidence>
<reference evidence="1 2" key="1">
    <citation type="submission" date="2014-06" db="EMBL/GenBank/DDBJ databases">
        <title>Genome characterization of distinct group I Clostridium botulinum lineages.</title>
        <authorList>
            <person name="Giordani F."/>
            <person name="Anselmo A."/>
            <person name="Fillo S."/>
            <person name="Palozzi A.M."/>
            <person name="Fortunato A."/>
            <person name="Gentile B."/>
            <person name="Ciammaruconi A."/>
            <person name="Anniballi F."/>
            <person name="De Medici D."/>
            <person name="Lista F."/>
        </authorList>
    </citation>
    <scope>NUCLEOTIDE SEQUENCE [LARGE SCALE GENOMIC DNA]</scope>
    <source>
        <strain evidence="1 2">B2 450</strain>
    </source>
</reference>
<accession>A0A0D1BTG5</accession>
<dbReference type="Proteomes" id="UP000032250">
    <property type="component" value="Unassembled WGS sequence"/>
</dbReference>
<dbReference type="OrthoDB" id="1908560at2"/>
<dbReference type="EMBL" id="JXSU01000007">
    <property type="protein sequence ID" value="KIS23052.1"/>
    <property type="molecule type" value="Genomic_DNA"/>
</dbReference>